<reference evidence="6 7" key="1">
    <citation type="journal article" date="2020" name="Nature">
        <title>Six reference-quality genomes reveal evolution of bat adaptations.</title>
        <authorList>
            <person name="Jebb D."/>
            <person name="Huang Z."/>
            <person name="Pippel M."/>
            <person name="Hughes G.M."/>
            <person name="Lavrichenko K."/>
            <person name="Devanna P."/>
            <person name="Winkler S."/>
            <person name="Jermiin L.S."/>
            <person name="Skirmuntt E.C."/>
            <person name="Katzourakis A."/>
            <person name="Burkitt-Gray L."/>
            <person name="Ray D.A."/>
            <person name="Sullivan K.A.M."/>
            <person name="Roscito J.G."/>
            <person name="Kirilenko B.M."/>
            <person name="Davalos L.M."/>
            <person name="Corthals A.P."/>
            <person name="Power M.L."/>
            <person name="Jones G."/>
            <person name="Ransome R.D."/>
            <person name="Dechmann D.K.N."/>
            <person name="Locatelli A.G."/>
            <person name="Puechmaille S.J."/>
            <person name="Fedrigo O."/>
            <person name="Jarvis E.D."/>
            <person name="Hiller M."/>
            <person name="Vernes S.C."/>
            <person name="Myers E.W."/>
            <person name="Teeling E.C."/>
        </authorList>
    </citation>
    <scope>NUCLEOTIDE SEQUENCE [LARGE SCALE GENOMIC DNA]</scope>
    <source>
        <strain evidence="6">MMolMol1</strain>
        <tissue evidence="6">Muscle</tissue>
    </source>
</reference>
<dbReference type="EMBL" id="JACASF010000022">
    <property type="protein sequence ID" value="KAF6404306.1"/>
    <property type="molecule type" value="Genomic_DNA"/>
</dbReference>
<evidence type="ECO:0000256" key="2">
    <source>
        <dbReference type="ARBA" id="ARBA00022692"/>
    </source>
</evidence>
<dbReference type="InterPro" id="IPR033542">
    <property type="entry name" value="TM225"/>
</dbReference>
<feature type="domain" description="Transmembrane protein 225" evidence="5">
    <location>
        <begin position="78"/>
        <end position="183"/>
    </location>
</feature>
<protein>
    <submittedName>
        <fullName evidence="6">Transmembrane protein 225</fullName>
    </submittedName>
</protein>
<keyword evidence="2 4" id="KW-0812">Transmembrane</keyword>
<comment type="caution">
    <text evidence="6">The sequence shown here is derived from an EMBL/GenBank/DDBJ whole genome shotgun (WGS) entry which is preliminary data.</text>
</comment>
<gene>
    <name evidence="6" type="ORF">HJG59_018380</name>
</gene>
<dbReference type="Gene3D" id="1.20.140.150">
    <property type="match status" value="1"/>
</dbReference>
<dbReference type="PANTHER" id="PTHR36477:SF1">
    <property type="entry name" value="TRANSMEMBRANE PROTEIN 225"/>
    <property type="match status" value="1"/>
</dbReference>
<feature type="transmembrane region" description="Helical" evidence="4">
    <location>
        <begin position="157"/>
        <end position="178"/>
    </location>
</feature>
<dbReference type="InParanoid" id="A0A7J8C0C3"/>
<proteinExistence type="predicted"/>
<evidence type="ECO:0000313" key="7">
    <source>
        <dbReference type="Proteomes" id="UP000550707"/>
    </source>
</evidence>
<dbReference type="Pfam" id="PF25452">
    <property type="entry name" value="TM225"/>
    <property type="match status" value="1"/>
</dbReference>
<keyword evidence="4" id="KW-1133">Transmembrane helix</keyword>
<name>A0A7J8C0C3_MOLMO</name>
<dbReference type="InterPro" id="IPR057351">
    <property type="entry name" value="TM225_dom"/>
</dbReference>
<sequence length="252" mass="28654">MDDHYYLAKSAISSGCSVPTSTINTVKAESQILPILCFGEKFRSSQMYLLDIREALAVAAGWPAQQEHKGRKEKQLARGDLEVVRIMMMIVLGSACFQNFFLGLQFTYMIPQTKYVYFMSVFLSFSIGTLLLSSLLLYQQKLKQGQSVYYFSYKITWIIFTAYLSVSFIFCSGIFSFLEYKQSVNTCTCQTTITNSARESQDTQQSDSSNQVIPLPEQISIPRSIVHMNTEDSKEGFPKASQIQKRRVTWAL</sequence>
<keyword evidence="7" id="KW-1185">Reference proteome</keyword>
<evidence type="ECO:0000256" key="1">
    <source>
        <dbReference type="ARBA" id="ARBA00004141"/>
    </source>
</evidence>
<evidence type="ECO:0000259" key="5">
    <source>
        <dbReference type="Pfam" id="PF25452"/>
    </source>
</evidence>
<feature type="transmembrane region" description="Helical" evidence="4">
    <location>
        <begin position="115"/>
        <end position="137"/>
    </location>
</feature>
<evidence type="ECO:0000313" key="6">
    <source>
        <dbReference type="EMBL" id="KAF6404306.1"/>
    </source>
</evidence>
<dbReference type="AlphaFoldDB" id="A0A7J8C0C3"/>
<dbReference type="Proteomes" id="UP000550707">
    <property type="component" value="Unassembled WGS sequence"/>
</dbReference>
<evidence type="ECO:0000256" key="4">
    <source>
        <dbReference type="SAM" id="Phobius"/>
    </source>
</evidence>
<feature type="transmembrane region" description="Helical" evidence="4">
    <location>
        <begin position="83"/>
        <end position="103"/>
    </location>
</feature>
<keyword evidence="3 4" id="KW-0472">Membrane</keyword>
<comment type="subcellular location">
    <subcellularLocation>
        <location evidence="1">Membrane</location>
        <topology evidence="1">Multi-pass membrane protein</topology>
    </subcellularLocation>
</comment>
<organism evidence="6 7">
    <name type="scientific">Molossus molossus</name>
    <name type="common">Pallas' mastiff bat</name>
    <name type="synonym">Vespertilio molossus</name>
    <dbReference type="NCBI Taxonomy" id="27622"/>
    <lineage>
        <taxon>Eukaryota</taxon>
        <taxon>Metazoa</taxon>
        <taxon>Chordata</taxon>
        <taxon>Craniata</taxon>
        <taxon>Vertebrata</taxon>
        <taxon>Euteleostomi</taxon>
        <taxon>Mammalia</taxon>
        <taxon>Eutheria</taxon>
        <taxon>Laurasiatheria</taxon>
        <taxon>Chiroptera</taxon>
        <taxon>Yangochiroptera</taxon>
        <taxon>Molossidae</taxon>
        <taxon>Molossus</taxon>
    </lineage>
</organism>
<evidence type="ECO:0000256" key="3">
    <source>
        <dbReference type="ARBA" id="ARBA00023136"/>
    </source>
</evidence>
<dbReference type="GO" id="GO:0016020">
    <property type="term" value="C:membrane"/>
    <property type="evidence" value="ECO:0007669"/>
    <property type="project" value="UniProtKB-SubCell"/>
</dbReference>
<dbReference type="PANTHER" id="PTHR36477">
    <property type="entry name" value="TRANSMEMBRANE PROTEIN 225"/>
    <property type="match status" value="1"/>
</dbReference>
<accession>A0A7J8C0C3</accession>